<keyword evidence="3" id="KW-1185">Reference proteome</keyword>
<proteinExistence type="predicted"/>
<accession>A0ABQ7US68</accession>
<evidence type="ECO:0000256" key="1">
    <source>
        <dbReference type="SAM" id="MobiDB-lite"/>
    </source>
</evidence>
<feature type="region of interest" description="Disordered" evidence="1">
    <location>
        <begin position="1"/>
        <end position="30"/>
    </location>
</feature>
<dbReference type="EMBL" id="JAIVGD010000018">
    <property type="protein sequence ID" value="KAH0754609.1"/>
    <property type="molecule type" value="Genomic_DNA"/>
</dbReference>
<protein>
    <submittedName>
        <fullName evidence="2">Uncharacterized protein</fullName>
    </submittedName>
</protein>
<reference evidence="2 3" key="1">
    <citation type="journal article" date="2021" name="bioRxiv">
        <title>Chromosome-scale and haplotype-resolved genome assembly of a tetraploid potato cultivar.</title>
        <authorList>
            <person name="Sun H."/>
            <person name="Jiao W.-B."/>
            <person name="Krause K."/>
            <person name="Campoy J.A."/>
            <person name="Goel M."/>
            <person name="Folz-Donahue K."/>
            <person name="Kukat C."/>
            <person name="Huettel B."/>
            <person name="Schneeberger K."/>
        </authorList>
    </citation>
    <scope>NUCLEOTIDE SEQUENCE [LARGE SCALE GENOMIC DNA]</scope>
    <source>
        <strain evidence="2">SolTubOtavaFocal</strain>
        <tissue evidence="2">Leaves</tissue>
    </source>
</reference>
<evidence type="ECO:0000313" key="3">
    <source>
        <dbReference type="Proteomes" id="UP000826656"/>
    </source>
</evidence>
<organism evidence="2 3">
    <name type="scientific">Solanum tuberosum</name>
    <name type="common">Potato</name>
    <dbReference type="NCBI Taxonomy" id="4113"/>
    <lineage>
        <taxon>Eukaryota</taxon>
        <taxon>Viridiplantae</taxon>
        <taxon>Streptophyta</taxon>
        <taxon>Embryophyta</taxon>
        <taxon>Tracheophyta</taxon>
        <taxon>Spermatophyta</taxon>
        <taxon>Magnoliopsida</taxon>
        <taxon>eudicotyledons</taxon>
        <taxon>Gunneridae</taxon>
        <taxon>Pentapetalae</taxon>
        <taxon>asterids</taxon>
        <taxon>lamiids</taxon>
        <taxon>Solanales</taxon>
        <taxon>Solanaceae</taxon>
        <taxon>Solanoideae</taxon>
        <taxon>Solaneae</taxon>
        <taxon>Solanum</taxon>
    </lineage>
</organism>
<dbReference type="Proteomes" id="UP000826656">
    <property type="component" value="Unassembled WGS sequence"/>
</dbReference>
<comment type="caution">
    <text evidence="2">The sequence shown here is derived from an EMBL/GenBank/DDBJ whole genome shotgun (WGS) entry which is preliminary data.</text>
</comment>
<name>A0ABQ7US68_SOLTU</name>
<feature type="compositionally biased region" description="Polar residues" evidence="1">
    <location>
        <begin position="1"/>
        <end position="22"/>
    </location>
</feature>
<evidence type="ECO:0000313" key="2">
    <source>
        <dbReference type="EMBL" id="KAH0754609.1"/>
    </source>
</evidence>
<gene>
    <name evidence="2" type="ORF">KY290_024879</name>
</gene>
<sequence length="205" mass="24012">MGHVGTSKSQENLNFTYGQTYQRSRERDERLDTRGIARAGSLNEKREILGWGNLGHDPVAHIDFKEGEGENAKGPADPFVDDIIAKQVVRQNWCTANDIDNPFFSFKEKLKKLKTALTSWSKEVYGDIFKQLIIREDIVKIKEKLFEEDPSSLNRVVMQKAQAEFKKYLLFEEEYWKQKAGFTWFEKGERNTRFFHSLVKGRRKR</sequence>